<dbReference type="Proteomes" id="UP000277855">
    <property type="component" value="Segment"/>
</dbReference>
<evidence type="ECO:0000313" key="2">
    <source>
        <dbReference type="Proteomes" id="UP000277855"/>
    </source>
</evidence>
<sequence>MIVNGTDLSELNAAGKYTWEPGMARQSTYLVDNSLPTKEDEISKLKQAHEFEINHLAHANLAWQEKCRRLEHYDVDELPNGSEVNVPERIVCAANQYTDHSGNKVVIAGVRHACDVMYSSFVGHNSGETILYRETEVQGFLTNKHRFVDRQEAWKIAAEQQQIVRRVGGDKSNGGTLYSENLY</sequence>
<name>A0A385IIU6_9CAUD</name>
<organism evidence="1 2">
    <name type="scientific">Acinetobacter phage KARL-1</name>
    <dbReference type="NCBI Taxonomy" id="2301662"/>
    <lineage>
        <taxon>Viruses</taxon>
        <taxon>Duplodnaviria</taxon>
        <taxon>Heunggongvirae</taxon>
        <taxon>Uroviricota</taxon>
        <taxon>Caudoviricetes</taxon>
        <taxon>Pantevenvirales</taxon>
        <taxon>Straboviridae</taxon>
        <taxon>Twarogvirinae</taxon>
        <taxon>Lazarusvirus</taxon>
        <taxon>Lazarusvirus karl</taxon>
    </lineage>
</organism>
<dbReference type="EMBL" id="MH713599">
    <property type="protein sequence ID" value="AXY82819.1"/>
    <property type="molecule type" value="Genomic_DNA"/>
</dbReference>
<protein>
    <submittedName>
        <fullName evidence="1">Uncharacterized protein</fullName>
    </submittedName>
</protein>
<accession>A0A385IIU6</accession>
<dbReference type="Pfam" id="PF26092">
    <property type="entry name" value="T4_Y16D"/>
    <property type="match status" value="1"/>
</dbReference>
<proteinExistence type="predicted"/>
<keyword evidence="2" id="KW-1185">Reference proteome</keyword>
<dbReference type="InterPro" id="IPR058630">
    <property type="entry name" value="T4_Y16D"/>
</dbReference>
<evidence type="ECO:0000313" key="1">
    <source>
        <dbReference type="EMBL" id="AXY82819.1"/>
    </source>
</evidence>
<reference evidence="1 2" key="1">
    <citation type="journal article" date="2018" name="Sci. Rep.">
        <title>Enhanced antibacterial effect of the novel T4-like bacteriophage KARL-1 in combination with antibiotics against multi-drug resistant Acinetobacter baumannii.</title>
        <authorList>
            <person name="Jansen M."/>
            <person name="Wahida A."/>
            <person name="Latz S."/>
            <person name="Kruttgen A."/>
            <person name="Hafner H."/>
            <person name="Buhl E.M."/>
            <person name="Ritter K."/>
            <person name="Horz H.P."/>
        </authorList>
    </citation>
    <scope>NUCLEOTIDE SEQUENCE [LARGE SCALE GENOMIC DNA]</scope>
</reference>
<gene>
    <name evidence="1" type="ORF">KARL1_200</name>
</gene>